<evidence type="ECO:0000256" key="1">
    <source>
        <dbReference type="SAM" id="SignalP"/>
    </source>
</evidence>
<keyword evidence="1" id="KW-0732">Signal</keyword>
<proteinExistence type="predicted"/>
<evidence type="ECO:0000313" key="2">
    <source>
        <dbReference type="EMBL" id="MES5323378.1"/>
    </source>
</evidence>
<protein>
    <recommendedName>
        <fullName evidence="4">Rap1a immunity protein domain-containing protein</fullName>
    </recommendedName>
</protein>
<dbReference type="EMBL" id="JBEUDR010000001">
    <property type="protein sequence ID" value="MES5323378.1"/>
    <property type="molecule type" value="Genomic_DNA"/>
</dbReference>
<feature type="signal peptide" evidence="1">
    <location>
        <begin position="1"/>
        <end position="19"/>
    </location>
</feature>
<sequence length="124" mass="13706">MKKTLLAVCLLAGISTAHAQGIGHGLGAHHKCKNMVEALDLRGHDSLWKDPSDGEVLATMGLAYMTWVQGFVSATNLHRPQNGQIRLTPVQIAEWMHNYCTRNPDEPIYMGAKDIVERQPPGYN</sequence>
<reference evidence="2 3" key="1">
    <citation type="submission" date="2024-06" db="EMBL/GenBank/DDBJ databases">
        <title>Alcaligenes phenolicus JC896.</title>
        <authorList>
            <person name="Venkata Ramana C."/>
            <person name="Sasikala C."/>
            <person name="Mahima D."/>
        </authorList>
    </citation>
    <scope>NUCLEOTIDE SEQUENCE [LARGE SCALE GENOMIC DNA]</scope>
    <source>
        <strain evidence="2 3">JC896</strain>
    </source>
</reference>
<feature type="chain" id="PRO_5046318092" description="Rap1a immunity protein domain-containing protein" evidence="1">
    <location>
        <begin position="20"/>
        <end position="124"/>
    </location>
</feature>
<gene>
    <name evidence="2" type="ORF">ABU900_03115</name>
</gene>
<evidence type="ECO:0008006" key="4">
    <source>
        <dbReference type="Google" id="ProtNLM"/>
    </source>
</evidence>
<keyword evidence="3" id="KW-1185">Reference proteome</keyword>
<dbReference type="RefSeq" id="WP_035273231.1">
    <property type="nucleotide sequence ID" value="NZ_JBEUDR010000001.1"/>
</dbReference>
<evidence type="ECO:0000313" key="3">
    <source>
        <dbReference type="Proteomes" id="UP001437419"/>
    </source>
</evidence>
<dbReference type="Proteomes" id="UP001437419">
    <property type="component" value="Unassembled WGS sequence"/>
</dbReference>
<organism evidence="2 3">
    <name type="scientific">Alcaligenes phenolicus</name>
    <dbReference type="NCBI Taxonomy" id="232846"/>
    <lineage>
        <taxon>Bacteria</taxon>
        <taxon>Pseudomonadati</taxon>
        <taxon>Pseudomonadota</taxon>
        <taxon>Betaproteobacteria</taxon>
        <taxon>Burkholderiales</taxon>
        <taxon>Alcaligenaceae</taxon>
        <taxon>Alcaligenes</taxon>
    </lineage>
</organism>
<name>A0ABV2BEN8_9BURK</name>
<accession>A0ABV2BEN8</accession>
<comment type="caution">
    <text evidence="2">The sequence shown here is derived from an EMBL/GenBank/DDBJ whole genome shotgun (WGS) entry which is preliminary data.</text>
</comment>